<dbReference type="InterPro" id="IPR000835">
    <property type="entry name" value="HTH_MarR-typ"/>
</dbReference>
<gene>
    <name evidence="7" type="ORF">G5C66_10435</name>
</gene>
<dbReference type="Gene3D" id="1.10.10.10">
    <property type="entry name" value="Winged helix-like DNA-binding domain superfamily/Winged helix DNA-binding domain"/>
    <property type="match status" value="1"/>
</dbReference>
<evidence type="ECO:0000256" key="3">
    <source>
        <dbReference type="ARBA" id="ARBA00023015"/>
    </source>
</evidence>
<keyword evidence="4" id="KW-0238">DNA-binding</keyword>
<dbReference type="PRINTS" id="PR00598">
    <property type="entry name" value="HTHMARR"/>
</dbReference>
<dbReference type="InterPro" id="IPR036388">
    <property type="entry name" value="WH-like_DNA-bd_sf"/>
</dbReference>
<keyword evidence="3" id="KW-0805">Transcription regulation</keyword>
<keyword evidence="8" id="KW-1185">Reference proteome</keyword>
<dbReference type="SMART" id="SM00347">
    <property type="entry name" value="HTH_MARR"/>
    <property type="match status" value="1"/>
</dbReference>
<dbReference type="SUPFAM" id="SSF46785">
    <property type="entry name" value="Winged helix' DNA-binding domain"/>
    <property type="match status" value="1"/>
</dbReference>
<dbReference type="EMBL" id="JAALAA010000007">
    <property type="protein sequence ID" value="NGN93151.1"/>
    <property type="molecule type" value="Genomic_DNA"/>
</dbReference>
<evidence type="ECO:0000256" key="4">
    <source>
        <dbReference type="ARBA" id="ARBA00023125"/>
    </source>
</evidence>
<dbReference type="GO" id="GO:0005737">
    <property type="term" value="C:cytoplasm"/>
    <property type="evidence" value="ECO:0007669"/>
    <property type="project" value="UniProtKB-SubCell"/>
</dbReference>
<dbReference type="GO" id="GO:0003700">
    <property type="term" value="F:DNA-binding transcription factor activity"/>
    <property type="evidence" value="ECO:0007669"/>
    <property type="project" value="InterPro"/>
</dbReference>
<organism evidence="7 8">
    <name type="scientific">Nocardioides turkmenicus</name>
    <dbReference type="NCBI Taxonomy" id="2711220"/>
    <lineage>
        <taxon>Bacteria</taxon>
        <taxon>Bacillati</taxon>
        <taxon>Actinomycetota</taxon>
        <taxon>Actinomycetes</taxon>
        <taxon>Propionibacteriales</taxon>
        <taxon>Nocardioidaceae</taxon>
        <taxon>Nocardioides</taxon>
    </lineage>
</organism>
<evidence type="ECO:0000313" key="8">
    <source>
        <dbReference type="Proteomes" id="UP000483261"/>
    </source>
</evidence>
<dbReference type="PANTHER" id="PTHR33164:SF5">
    <property type="entry name" value="ORGANIC HYDROPEROXIDE RESISTANCE TRANSCRIPTIONAL REGULATOR"/>
    <property type="match status" value="1"/>
</dbReference>
<dbReference type="InterPro" id="IPR036390">
    <property type="entry name" value="WH_DNA-bd_sf"/>
</dbReference>
<comment type="subcellular location">
    <subcellularLocation>
        <location evidence="1">Cytoplasm</location>
    </subcellularLocation>
</comment>
<keyword evidence="2" id="KW-0963">Cytoplasm</keyword>
<evidence type="ECO:0000259" key="6">
    <source>
        <dbReference type="PROSITE" id="PS50995"/>
    </source>
</evidence>
<reference evidence="7 8" key="1">
    <citation type="submission" date="2020-02" db="EMBL/GenBank/DDBJ databases">
        <title>Whole-genome analyses of novel actinobacteria.</title>
        <authorList>
            <person name="Sahin N."/>
        </authorList>
    </citation>
    <scope>NUCLEOTIDE SEQUENCE [LARGE SCALE GENOMIC DNA]</scope>
    <source>
        <strain evidence="7 8">KC13</strain>
    </source>
</reference>
<dbReference type="AlphaFoldDB" id="A0A6M1R333"/>
<dbReference type="PANTHER" id="PTHR33164">
    <property type="entry name" value="TRANSCRIPTIONAL REGULATOR, MARR FAMILY"/>
    <property type="match status" value="1"/>
</dbReference>
<dbReference type="GO" id="GO:0003677">
    <property type="term" value="F:DNA binding"/>
    <property type="evidence" value="ECO:0007669"/>
    <property type="project" value="UniProtKB-KW"/>
</dbReference>
<dbReference type="InterPro" id="IPR039422">
    <property type="entry name" value="MarR/SlyA-like"/>
</dbReference>
<evidence type="ECO:0000256" key="2">
    <source>
        <dbReference type="ARBA" id="ARBA00022490"/>
    </source>
</evidence>
<dbReference type="Proteomes" id="UP000483261">
    <property type="component" value="Unassembled WGS sequence"/>
</dbReference>
<name>A0A6M1R333_9ACTN</name>
<dbReference type="CDD" id="cd00090">
    <property type="entry name" value="HTH_ARSR"/>
    <property type="match status" value="1"/>
</dbReference>
<dbReference type="FunFam" id="1.10.10.10:FF:000163">
    <property type="entry name" value="MarR family transcriptional regulator"/>
    <property type="match status" value="1"/>
</dbReference>
<comment type="caution">
    <text evidence="7">The sequence shown here is derived from an EMBL/GenBank/DDBJ whole genome shotgun (WGS) entry which is preliminary data.</text>
</comment>
<evidence type="ECO:0000313" key="7">
    <source>
        <dbReference type="EMBL" id="NGN93151.1"/>
    </source>
</evidence>
<dbReference type="GO" id="GO:0006950">
    <property type="term" value="P:response to stress"/>
    <property type="evidence" value="ECO:0007669"/>
    <property type="project" value="TreeGrafter"/>
</dbReference>
<protein>
    <submittedName>
        <fullName evidence="7">MarR family transcriptional regulator</fullName>
    </submittedName>
</protein>
<accession>A0A6M1R333</accession>
<dbReference type="PROSITE" id="PS50995">
    <property type="entry name" value="HTH_MARR_2"/>
    <property type="match status" value="1"/>
</dbReference>
<keyword evidence="5" id="KW-0804">Transcription</keyword>
<dbReference type="Pfam" id="PF01047">
    <property type="entry name" value="MarR"/>
    <property type="match status" value="1"/>
</dbReference>
<dbReference type="RefSeq" id="WP_165110883.1">
    <property type="nucleotide sequence ID" value="NZ_JAALAA010000007.1"/>
</dbReference>
<evidence type="ECO:0000256" key="1">
    <source>
        <dbReference type="ARBA" id="ARBA00004496"/>
    </source>
</evidence>
<proteinExistence type="predicted"/>
<sequence length="151" mass="16843">MTETRHGLELSEQLCFSLYTAQRLVTAAYRPILDALGLTYSQYVAMLVLWESSPVTMGELGERLGLDYGTVTPLVKRLEAAGLITRERRPEDQRSVRLRLTDAGTDLRSRAEGVPDTIAEVMALQTEEFTTLKDSLEHLSDNVANRLSQDG</sequence>
<evidence type="ECO:0000256" key="5">
    <source>
        <dbReference type="ARBA" id="ARBA00023163"/>
    </source>
</evidence>
<dbReference type="InterPro" id="IPR011991">
    <property type="entry name" value="ArsR-like_HTH"/>
</dbReference>
<feature type="domain" description="HTH marR-type" evidence="6">
    <location>
        <begin position="11"/>
        <end position="141"/>
    </location>
</feature>